<evidence type="ECO:0008006" key="4">
    <source>
        <dbReference type="Google" id="ProtNLM"/>
    </source>
</evidence>
<name>A0A4Y3QK31_MICTE</name>
<gene>
    <name evidence="2" type="ORF">MTE01_12340</name>
</gene>
<proteinExistence type="predicted"/>
<comment type="caution">
    <text evidence="2">The sequence shown here is derived from an EMBL/GenBank/DDBJ whole genome shotgun (WGS) entry which is preliminary data.</text>
</comment>
<keyword evidence="1" id="KW-0812">Transmembrane</keyword>
<evidence type="ECO:0000313" key="2">
    <source>
        <dbReference type="EMBL" id="GEB45289.1"/>
    </source>
</evidence>
<sequence length="94" mass="10620">METLPLLSTAVGLVVTLSVTILSGMKWMLGRVEHRTDARFAEMDARFERMDARFDRMETRTDERFAELGASLMEVKLGLARLEGPHPPFLIARG</sequence>
<dbReference type="Proteomes" id="UP000319525">
    <property type="component" value="Unassembled WGS sequence"/>
</dbReference>
<dbReference type="EMBL" id="BJML01000002">
    <property type="protein sequence ID" value="GEB45289.1"/>
    <property type="molecule type" value="Genomic_DNA"/>
</dbReference>
<dbReference type="AlphaFoldDB" id="A0A4Y3QK31"/>
<evidence type="ECO:0000313" key="3">
    <source>
        <dbReference type="Proteomes" id="UP000319525"/>
    </source>
</evidence>
<accession>A0A4Y3QK31</accession>
<feature type="transmembrane region" description="Helical" evidence="1">
    <location>
        <begin position="6"/>
        <end position="29"/>
    </location>
</feature>
<evidence type="ECO:0000256" key="1">
    <source>
        <dbReference type="SAM" id="Phobius"/>
    </source>
</evidence>
<keyword evidence="1" id="KW-1133">Transmembrane helix</keyword>
<reference evidence="2 3" key="1">
    <citation type="submission" date="2019-06" db="EMBL/GenBank/DDBJ databases">
        <title>Whole genome shotgun sequence of Microbacterium testaceum NBRC 12675.</title>
        <authorList>
            <person name="Hosoyama A."/>
            <person name="Uohara A."/>
            <person name="Ohji S."/>
            <person name="Ichikawa N."/>
        </authorList>
    </citation>
    <scope>NUCLEOTIDE SEQUENCE [LARGE SCALE GENOMIC DNA]</scope>
    <source>
        <strain evidence="2 3">NBRC 12675</strain>
    </source>
</reference>
<dbReference type="GeneID" id="57143930"/>
<dbReference type="OrthoDB" id="5081644at2"/>
<keyword evidence="1" id="KW-0472">Membrane</keyword>
<protein>
    <recommendedName>
        <fullName evidence="4">Response regulator</fullName>
    </recommendedName>
</protein>
<dbReference type="Gene3D" id="3.90.20.10">
    <property type="match status" value="1"/>
</dbReference>
<organism evidence="2 3">
    <name type="scientific">Microbacterium testaceum</name>
    <name type="common">Aureobacterium testaceum</name>
    <name type="synonym">Brevibacterium testaceum</name>
    <dbReference type="NCBI Taxonomy" id="2033"/>
    <lineage>
        <taxon>Bacteria</taxon>
        <taxon>Bacillati</taxon>
        <taxon>Actinomycetota</taxon>
        <taxon>Actinomycetes</taxon>
        <taxon>Micrococcales</taxon>
        <taxon>Microbacteriaceae</taxon>
        <taxon>Microbacterium</taxon>
    </lineage>
</organism>
<dbReference type="RefSeq" id="WP_103206024.1">
    <property type="nucleotide sequence ID" value="NZ_BJML01000002.1"/>
</dbReference>